<evidence type="ECO:0000313" key="1">
    <source>
        <dbReference type="EMBL" id="MFB2936162.1"/>
    </source>
</evidence>
<dbReference type="RefSeq" id="WP_413257662.1">
    <property type="nucleotide sequence ID" value="NZ_JBHFNS010000055.1"/>
</dbReference>
<dbReference type="SUPFAM" id="SSF56399">
    <property type="entry name" value="ADP-ribosylation"/>
    <property type="match status" value="1"/>
</dbReference>
<comment type="caution">
    <text evidence="1">The sequence shown here is derived from an EMBL/GenBank/DDBJ whole genome shotgun (WGS) entry which is preliminary data.</text>
</comment>
<protein>
    <submittedName>
        <fullName evidence="1">DUF952 domain-containing protein</fullName>
    </submittedName>
</protein>
<dbReference type="PANTHER" id="PTHR34129:SF1">
    <property type="entry name" value="DUF952 DOMAIN-CONTAINING PROTEIN"/>
    <property type="match status" value="1"/>
</dbReference>
<organism evidence="1 2">
    <name type="scientific">Floridaenema fluviatile BLCC-F154</name>
    <dbReference type="NCBI Taxonomy" id="3153640"/>
    <lineage>
        <taxon>Bacteria</taxon>
        <taxon>Bacillati</taxon>
        <taxon>Cyanobacteriota</taxon>
        <taxon>Cyanophyceae</taxon>
        <taxon>Oscillatoriophycideae</taxon>
        <taxon>Aerosakkonematales</taxon>
        <taxon>Aerosakkonemataceae</taxon>
        <taxon>Floridanema</taxon>
        <taxon>Floridanema fluviatile</taxon>
    </lineage>
</organism>
<name>A0ABV4YBP1_9CYAN</name>
<gene>
    <name evidence="1" type="ORF">ACE1B6_12990</name>
</gene>
<sequence>MSLILHITETIQWEQAELAGIYHNSTLDSEGFIHCSTIPQIERTANNFFANQTGLVLLCIDAEKVQPEIKYEVVDGEKFPHIYGALNTDAVVNAIAFPPDANGKFKIPPELAKLDI</sequence>
<dbReference type="Pfam" id="PF06108">
    <property type="entry name" value="DUF952"/>
    <property type="match status" value="1"/>
</dbReference>
<reference evidence="1 2" key="1">
    <citation type="submission" date="2024-09" db="EMBL/GenBank/DDBJ databases">
        <title>Floridaenema gen nov. (Aerosakkonemataceae, Aerosakkonematales ord. nov., Cyanobacteria) from benthic tropical and subtropical fresh waters, with the description of four new species.</title>
        <authorList>
            <person name="Moretto J.A."/>
            <person name="Berthold D.E."/>
            <person name="Lefler F.W."/>
            <person name="Huang I.-S."/>
            <person name="Laughinghouse H. IV."/>
        </authorList>
    </citation>
    <scope>NUCLEOTIDE SEQUENCE [LARGE SCALE GENOMIC DNA]</scope>
    <source>
        <strain evidence="1 2">BLCC-F154</strain>
    </source>
</reference>
<dbReference type="Proteomes" id="UP001576776">
    <property type="component" value="Unassembled WGS sequence"/>
</dbReference>
<dbReference type="PANTHER" id="PTHR34129">
    <property type="entry name" value="BLR1139 PROTEIN"/>
    <property type="match status" value="1"/>
</dbReference>
<proteinExistence type="predicted"/>
<evidence type="ECO:0000313" key="2">
    <source>
        <dbReference type="Proteomes" id="UP001576776"/>
    </source>
</evidence>
<dbReference type="EMBL" id="JBHFNS010000055">
    <property type="protein sequence ID" value="MFB2936162.1"/>
    <property type="molecule type" value="Genomic_DNA"/>
</dbReference>
<accession>A0ABV4YBP1</accession>
<dbReference type="Gene3D" id="3.20.170.20">
    <property type="entry name" value="Protein of unknown function DUF952"/>
    <property type="match status" value="1"/>
</dbReference>
<keyword evidence="2" id="KW-1185">Reference proteome</keyword>
<dbReference type="InterPro" id="IPR009297">
    <property type="entry name" value="DUF952"/>
</dbReference>